<comment type="miscellaneous">
    <text evidence="4">The basic functional RuBisCO is composed of a large chain homodimer in a 'head-to-tail' conformation. In form I RuBisCO this homodimer is arranged in a barrel-like tetramer with the small subunits forming a tetrameric 'cap' on each end of the 'barrel'.</text>
</comment>
<dbReference type="Gene3D" id="3.30.190.10">
    <property type="entry name" value="Ribulose bisphosphate carboxylase, small subunit"/>
    <property type="match status" value="1"/>
</dbReference>
<dbReference type="PANTHER" id="PTHR31262:SF23">
    <property type="entry name" value="RIBULOSE BISPHOSPHATE CARBOXYLASE SMALL SUBUNIT"/>
    <property type="match status" value="1"/>
</dbReference>
<feature type="domain" description="Ribulose bisphosphate carboxylase small subunit" evidence="5">
    <location>
        <begin position="4"/>
        <end position="103"/>
    </location>
</feature>
<name>A0ABX2JZH8_9MYCO</name>
<evidence type="ECO:0000256" key="3">
    <source>
        <dbReference type="ARBA" id="ARBA00038826"/>
    </source>
</evidence>
<comment type="subunit">
    <text evidence="3 4">Heterohexadecamer of 8 large and 8 small subunits.</text>
</comment>
<keyword evidence="1 4" id="KW-0113">Calvin cycle</keyword>
<dbReference type="InterPro" id="IPR036385">
    <property type="entry name" value="RuBisCO_ssu_sf"/>
</dbReference>
<organism evidence="6 7">
    <name type="scientific">Mycolicibacterium sphagni</name>
    <dbReference type="NCBI Taxonomy" id="1786"/>
    <lineage>
        <taxon>Bacteria</taxon>
        <taxon>Bacillati</taxon>
        <taxon>Actinomycetota</taxon>
        <taxon>Actinomycetes</taxon>
        <taxon>Mycobacteriales</taxon>
        <taxon>Mycobacteriaceae</taxon>
        <taxon>Mycolicibacterium</taxon>
    </lineage>
</organism>
<evidence type="ECO:0000313" key="6">
    <source>
        <dbReference type="EMBL" id="NTY62028.1"/>
    </source>
</evidence>
<proteinExistence type="inferred from homology"/>
<dbReference type="Proteomes" id="UP000708347">
    <property type="component" value="Unassembled WGS sequence"/>
</dbReference>
<evidence type="ECO:0000313" key="7">
    <source>
        <dbReference type="Proteomes" id="UP000708347"/>
    </source>
</evidence>
<gene>
    <name evidence="4" type="primary">cbbS</name>
    <name evidence="6" type="ORF">FEG63_21005</name>
</gene>
<protein>
    <recommendedName>
        <fullName evidence="4">Ribulose bisphosphate carboxylase small subunit</fullName>
        <shortName evidence="4">RuBisCO small subunit</shortName>
    </recommendedName>
</protein>
<dbReference type="PANTHER" id="PTHR31262">
    <property type="entry name" value="RIBULOSE BISPHOSPHATE CARBOXYLASE SMALL CHAIN 1, CHLOROPLASTIC"/>
    <property type="match status" value="1"/>
</dbReference>
<keyword evidence="7" id="KW-1185">Reference proteome</keyword>
<dbReference type="SMART" id="SM00961">
    <property type="entry name" value="RuBisCO_small"/>
    <property type="match status" value="1"/>
</dbReference>
<dbReference type="CDD" id="cd03527">
    <property type="entry name" value="RuBisCO_small"/>
    <property type="match status" value="1"/>
</dbReference>
<evidence type="ECO:0000256" key="1">
    <source>
        <dbReference type="ARBA" id="ARBA00022567"/>
    </source>
</evidence>
<dbReference type="HAMAP" id="MF_00859">
    <property type="entry name" value="RuBisCO_S_bact"/>
    <property type="match status" value="1"/>
</dbReference>
<comment type="function">
    <text evidence="4">RuBisCO catalyzes two reactions: the carboxylation of D-ribulose 1,5-bisphosphate, the primary event in carbon dioxide fixation, as well as the oxidative fragmentation of the pentose substrate. Both reactions occur simultaneously and in competition at the same active site. Although the small subunit is not catalytic it is essential for maximal activity.</text>
</comment>
<dbReference type="InterPro" id="IPR000894">
    <property type="entry name" value="RuBisCO_ssu_dom"/>
</dbReference>
<reference evidence="6 7" key="1">
    <citation type="submission" date="2019-05" db="EMBL/GenBank/DDBJ databases">
        <title>Mycolicibacterium sphagni ENV482 genome assembly.</title>
        <authorList>
            <person name="Chen W."/>
            <person name="Faulkner N.W."/>
            <person name="Hyman M.R."/>
        </authorList>
    </citation>
    <scope>NUCLEOTIDE SEQUENCE [LARGE SCALE GENOMIC DNA]</scope>
    <source>
        <strain evidence="6 7">ENV482</strain>
    </source>
</reference>
<dbReference type="EMBL" id="VBSB01000012">
    <property type="protein sequence ID" value="NTY62028.1"/>
    <property type="molecule type" value="Genomic_DNA"/>
</dbReference>
<evidence type="ECO:0000259" key="5">
    <source>
        <dbReference type="SMART" id="SM00961"/>
    </source>
</evidence>
<evidence type="ECO:0000256" key="2">
    <source>
        <dbReference type="ARBA" id="ARBA00023300"/>
    </source>
</evidence>
<sequence>MRITQGTFSYLPDFTDEEITAQIDYALNHSWPLSVEFTDDPHPRNIYWEMWGLPMFDLVDAAGVLMEVNACRAAYPNHYIRLNAYDASLGRQTTALSFIVNRPEDEPGFRLERAERGNRTIGYTTHAYAVDRPAGDRYPGGE</sequence>
<dbReference type="RefSeq" id="WP_174399734.1">
    <property type="nucleotide sequence ID" value="NZ_VBSB01000012.1"/>
</dbReference>
<evidence type="ECO:0000256" key="4">
    <source>
        <dbReference type="HAMAP-Rule" id="MF_00859"/>
    </source>
</evidence>
<dbReference type="SUPFAM" id="SSF55239">
    <property type="entry name" value="RuBisCO, small subunit"/>
    <property type="match status" value="1"/>
</dbReference>
<accession>A0ABX2JZH8</accession>
<comment type="similarity">
    <text evidence="4">Belongs to the RuBisCO small chain family.</text>
</comment>
<dbReference type="Pfam" id="PF00101">
    <property type="entry name" value="RuBisCO_small"/>
    <property type="match status" value="1"/>
</dbReference>
<keyword evidence="2 4" id="KW-0120">Carbon dioxide fixation</keyword>
<comment type="caution">
    <text evidence="6">The sequence shown here is derived from an EMBL/GenBank/DDBJ whole genome shotgun (WGS) entry which is preliminary data.</text>
</comment>
<dbReference type="InterPro" id="IPR024681">
    <property type="entry name" value="RuBisCO_ssu"/>
</dbReference>